<evidence type="ECO:0000313" key="4">
    <source>
        <dbReference type="Proteomes" id="UP000663791"/>
    </source>
</evidence>
<dbReference type="Pfam" id="PF05175">
    <property type="entry name" value="MTS"/>
    <property type="match status" value="1"/>
</dbReference>
<evidence type="ECO:0000256" key="1">
    <source>
        <dbReference type="SAM" id="MobiDB-lite"/>
    </source>
</evidence>
<organism evidence="3 4">
    <name type="scientific">Nocardioides faecalis</name>
    <dbReference type="NCBI Taxonomy" id="2803858"/>
    <lineage>
        <taxon>Bacteria</taxon>
        <taxon>Bacillati</taxon>
        <taxon>Actinomycetota</taxon>
        <taxon>Actinomycetes</taxon>
        <taxon>Propionibacteriales</taxon>
        <taxon>Nocardioidaceae</taxon>
        <taxon>Nocardioides</taxon>
    </lineage>
</organism>
<dbReference type="GO" id="GO:0032259">
    <property type="term" value="P:methylation"/>
    <property type="evidence" value="ECO:0007669"/>
    <property type="project" value="UniProtKB-KW"/>
</dbReference>
<keyword evidence="3" id="KW-0489">Methyltransferase</keyword>
<keyword evidence="4" id="KW-1185">Reference proteome</keyword>
<dbReference type="Gene3D" id="3.40.50.150">
    <property type="entry name" value="Vaccinia Virus protein VP39"/>
    <property type="match status" value="1"/>
</dbReference>
<feature type="compositionally biased region" description="Polar residues" evidence="1">
    <location>
        <begin position="231"/>
        <end position="240"/>
    </location>
</feature>
<dbReference type="AlphaFoldDB" id="A0A938YB91"/>
<dbReference type="RefSeq" id="WP_205292785.1">
    <property type="nucleotide sequence ID" value="NZ_CP074406.1"/>
</dbReference>
<gene>
    <name evidence="3" type="ORF">JK386_16310</name>
</gene>
<dbReference type="SUPFAM" id="SSF53335">
    <property type="entry name" value="S-adenosyl-L-methionine-dependent methyltransferases"/>
    <property type="match status" value="1"/>
</dbReference>
<dbReference type="InterPro" id="IPR007848">
    <property type="entry name" value="Small_mtfrase_dom"/>
</dbReference>
<dbReference type="GO" id="GO:0003676">
    <property type="term" value="F:nucleic acid binding"/>
    <property type="evidence" value="ECO:0007669"/>
    <property type="project" value="InterPro"/>
</dbReference>
<dbReference type="GO" id="GO:0008757">
    <property type="term" value="F:S-adenosylmethionine-dependent methyltransferase activity"/>
    <property type="evidence" value="ECO:0007669"/>
    <property type="project" value="UniProtKB-ARBA"/>
</dbReference>
<evidence type="ECO:0000259" key="2">
    <source>
        <dbReference type="Pfam" id="PF05175"/>
    </source>
</evidence>
<keyword evidence="3" id="KW-0808">Transferase</keyword>
<sequence length="288" mass="30156">MTSTTTAGEAMSAEPVDFDGLRIAWDPRVLRPRPWTAEQGRWAAEVAESAPAGPILELCAGAGQIGLVAARDSGRVLVQVDRDPVAVGYARANAAAAGLDAEVRCASLDAALRPEERFGVVVADPPWLRSDELTQFPEDPTGAVDGGADGFGLIRQCLEVGVAHLAPGGALLLQVGPDQVAQVSEHVREALPRHRVAAVRTYPRGAIVMVTDQSHPGPGKGDENDDEKQDGQQSEGQVSEVSAMRDPDEPISPSDAVAGSPDNEKEGDLQEGAAGPNARTGNEDPDKR</sequence>
<dbReference type="Proteomes" id="UP000663791">
    <property type="component" value="Unassembled WGS sequence"/>
</dbReference>
<dbReference type="EMBL" id="JAERTX010000017">
    <property type="protein sequence ID" value="MBM9461468.1"/>
    <property type="molecule type" value="Genomic_DNA"/>
</dbReference>
<name>A0A938YB91_9ACTN</name>
<proteinExistence type="predicted"/>
<comment type="caution">
    <text evidence="3">The sequence shown here is derived from an EMBL/GenBank/DDBJ whole genome shotgun (WGS) entry which is preliminary data.</text>
</comment>
<feature type="region of interest" description="Disordered" evidence="1">
    <location>
        <begin position="210"/>
        <end position="288"/>
    </location>
</feature>
<evidence type="ECO:0000313" key="3">
    <source>
        <dbReference type="EMBL" id="MBM9461468.1"/>
    </source>
</evidence>
<feature type="domain" description="Methyltransferase small" evidence="2">
    <location>
        <begin position="51"/>
        <end position="129"/>
    </location>
</feature>
<dbReference type="PANTHER" id="PTHR18895:SF74">
    <property type="entry name" value="MTRF1L RELEASE FACTOR GLUTAMINE METHYLTRANSFERASE"/>
    <property type="match status" value="1"/>
</dbReference>
<dbReference type="InterPro" id="IPR050320">
    <property type="entry name" value="N5-glutamine_MTase"/>
</dbReference>
<reference evidence="3" key="1">
    <citation type="submission" date="2021-01" db="EMBL/GenBank/DDBJ databases">
        <title>Novel species in genus Nocardioides.</title>
        <authorList>
            <person name="Zhang G."/>
        </authorList>
    </citation>
    <scope>NUCLEOTIDE SEQUENCE</scope>
    <source>
        <strain evidence="3">Zg-536</strain>
    </source>
</reference>
<dbReference type="InterPro" id="IPR002052">
    <property type="entry name" value="DNA_methylase_N6_adenine_CS"/>
</dbReference>
<accession>A0A938YB91</accession>
<dbReference type="PANTHER" id="PTHR18895">
    <property type="entry name" value="HEMK METHYLTRANSFERASE"/>
    <property type="match status" value="1"/>
</dbReference>
<dbReference type="PROSITE" id="PS00092">
    <property type="entry name" value="N6_MTASE"/>
    <property type="match status" value="1"/>
</dbReference>
<dbReference type="GO" id="GO:0008170">
    <property type="term" value="F:N-methyltransferase activity"/>
    <property type="evidence" value="ECO:0007669"/>
    <property type="project" value="UniProtKB-ARBA"/>
</dbReference>
<dbReference type="CDD" id="cd02440">
    <property type="entry name" value="AdoMet_MTases"/>
    <property type="match status" value="1"/>
</dbReference>
<dbReference type="InterPro" id="IPR029063">
    <property type="entry name" value="SAM-dependent_MTases_sf"/>
</dbReference>
<protein>
    <submittedName>
        <fullName evidence="3">Methyltransferase</fullName>
    </submittedName>
</protein>